<dbReference type="PANTHER" id="PTHR33560">
    <property type="entry name" value="PROTEIN FAM227B"/>
    <property type="match status" value="1"/>
</dbReference>
<gene>
    <name evidence="4" type="ORF">KUTeg_018388</name>
</gene>
<feature type="coiled-coil region" evidence="2">
    <location>
        <begin position="520"/>
        <end position="554"/>
    </location>
</feature>
<dbReference type="EMBL" id="JARBDR010000903">
    <property type="protein sequence ID" value="KAJ8304805.1"/>
    <property type="molecule type" value="Genomic_DNA"/>
</dbReference>
<feature type="region of interest" description="Disordered" evidence="3">
    <location>
        <begin position="28"/>
        <end position="156"/>
    </location>
</feature>
<reference evidence="4 5" key="1">
    <citation type="submission" date="2022-12" db="EMBL/GenBank/DDBJ databases">
        <title>Chromosome-level genome of Tegillarca granosa.</title>
        <authorList>
            <person name="Kim J."/>
        </authorList>
    </citation>
    <scope>NUCLEOTIDE SEQUENCE [LARGE SCALE GENOMIC DNA]</scope>
    <source>
        <strain evidence="4">Teg-2019</strain>
        <tissue evidence="4">Adductor muscle</tissue>
    </source>
</reference>
<dbReference type="InterPro" id="IPR029417">
    <property type="entry name" value="FAM227"/>
</dbReference>
<feature type="compositionally biased region" description="Polar residues" evidence="3">
    <location>
        <begin position="134"/>
        <end position="144"/>
    </location>
</feature>
<dbReference type="PANTHER" id="PTHR33560:SF2">
    <property type="entry name" value="PROTEIN FAM227B"/>
    <property type="match status" value="1"/>
</dbReference>
<evidence type="ECO:0000256" key="3">
    <source>
        <dbReference type="SAM" id="MobiDB-lite"/>
    </source>
</evidence>
<keyword evidence="2" id="KW-0175">Coiled coil</keyword>
<evidence type="ECO:0000256" key="1">
    <source>
        <dbReference type="ARBA" id="ARBA00008666"/>
    </source>
</evidence>
<accession>A0ABQ9EI01</accession>
<proteinExistence type="inferred from homology"/>
<sequence>MLQELEDQLDVLENKLMFYAEQIVSETRRIHGEEEDQSLPPTSPARNGEKEGRSPPPTSPARSEKEGRSVTPTSPARSKSNRNLQGEKEGRSLPPTSPVRNEKEGWSLPPTSPARNEKEGWSLPPTSPARTFITEVSQSDAVKSQSHRSSKGHRSMDFAETLMDAKKKSIEYCQFPGFRHGELIELPGQLESPPILHRVTKAQDFNSGFKRFWKKLFLSEASVAVMQDTFWWFFLNKYELKCQKDKDLLYDRIADSYVALFTSIHKDVKDKFLSEYPNCLSQAVYAAYFEAFPESRDKLEDSFKQELANVIHEWVTGLKPVPGTWKTWDVKRLEKPKGLERESEATKKLLQVQELNNKKMDSFSKIIDSLGKGDESHTAYTTSTRLSPTNVSREVTKMTTNTTLTSVTNGTFGSTVSNPLPGTISQISPSRLATRGTTFDKPLPESHQIGPGPDYERVMFNTQGRSPLISHYLHMRQLRDYHQPGKKCSSICISLTVDTPPGPTYRQLIQNTLSTSAALKKEYQKICEQTNTEIRELERKQRDTNREINRLTRELIFNKNPLDLKIP</sequence>
<name>A0ABQ9EI01_TEGGR</name>
<feature type="compositionally biased region" description="Polar residues" evidence="3">
    <location>
        <begin position="70"/>
        <end position="84"/>
    </location>
</feature>
<comment type="caution">
    <text evidence="4">The sequence shown here is derived from an EMBL/GenBank/DDBJ whole genome shotgun (WGS) entry which is preliminary data.</text>
</comment>
<organism evidence="4 5">
    <name type="scientific">Tegillarca granosa</name>
    <name type="common">Malaysian cockle</name>
    <name type="synonym">Anadara granosa</name>
    <dbReference type="NCBI Taxonomy" id="220873"/>
    <lineage>
        <taxon>Eukaryota</taxon>
        <taxon>Metazoa</taxon>
        <taxon>Spiralia</taxon>
        <taxon>Lophotrochozoa</taxon>
        <taxon>Mollusca</taxon>
        <taxon>Bivalvia</taxon>
        <taxon>Autobranchia</taxon>
        <taxon>Pteriomorphia</taxon>
        <taxon>Arcoida</taxon>
        <taxon>Arcoidea</taxon>
        <taxon>Arcidae</taxon>
        <taxon>Tegillarca</taxon>
    </lineage>
</organism>
<protein>
    <submittedName>
        <fullName evidence="4">Uncharacterized protein</fullName>
    </submittedName>
</protein>
<evidence type="ECO:0000256" key="2">
    <source>
        <dbReference type="SAM" id="Coils"/>
    </source>
</evidence>
<comment type="similarity">
    <text evidence="1">Belongs to the FAM227 family.</text>
</comment>
<evidence type="ECO:0000313" key="5">
    <source>
        <dbReference type="Proteomes" id="UP001217089"/>
    </source>
</evidence>
<evidence type="ECO:0000313" key="4">
    <source>
        <dbReference type="EMBL" id="KAJ8304805.1"/>
    </source>
</evidence>
<dbReference type="Proteomes" id="UP001217089">
    <property type="component" value="Unassembled WGS sequence"/>
</dbReference>
<dbReference type="Pfam" id="PF14922">
    <property type="entry name" value="FWWh"/>
    <property type="match status" value="1"/>
</dbReference>
<keyword evidence="5" id="KW-1185">Reference proteome</keyword>